<dbReference type="VEuPathDB" id="VectorBase:CSON015060"/>
<dbReference type="InterPro" id="IPR009288">
    <property type="entry name" value="AIG2-like_dom"/>
</dbReference>
<dbReference type="PANTHER" id="PTHR12510:SF4">
    <property type="entry name" value="GAMMA-GLUTAMYLAMINECYCLOTRANSFERASE"/>
    <property type="match status" value="1"/>
</dbReference>
<dbReference type="GO" id="GO:0005829">
    <property type="term" value="C:cytosol"/>
    <property type="evidence" value="ECO:0007669"/>
    <property type="project" value="TreeGrafter"/>
</dbReference>
<sequence length="153" mass="18119">MSLVRVFLYGTLKRGQPNYHWLTNPDHGYAKFICDAITVEKFPLIIASRFNIPFLLNIPGKGHQIKGEVYEIDEKMLHNLDKLEDYPSLYGREVKRVRKRDGTSEIMECVTYYLKNPPESLLKLEFLDEYLDSDEKKFKPEEYEEFTFDDLIN</sequence>
<dbReference type="GO" id="GO:0061929">
    <property type="term" value="F:gamma-glutamylaminecyclotransferase activity"/>
    <property type="evidence" value="ECO:0007669"/>
    <property type="project" value="InterPro"/>
</dbReference>
<name>A0A336K719_CULSO</name>
<feature type="active site" description="Proton acceptor" evidence="2">
    <location>
        <position position="84"/>
    </location>
</feature>
<dbReference type="InterPro" id="IPR039126">
    <property type="entry name" value="GGACT"/>
</dbReference>
<dbReference type="PANTHER" id="PTHR12510">
    <property type="entry name" value="TROPONIN C-AKIN-1 PROTEIN"/>
    <property type="match status" value="1"/>
</dbReference>
<feature type="domain" description="Gamma-glutamylcyclotransferase AIG2-like" evidence="4">
    <location>
        <begin position="6"/>
        <end position="119"/>
    </location>
</feature>
<evidence type="ECO:0000313" key="6">
    <source>
        <dbReference type="EMBL" id="SSX19547.1"/>
    </source>
</evidence>
<dbReference type="Pfam" id="PF06094">
    <property type="entry name" value="GGACT"/>
    <property type="match status" value="1"/>
</dbReference>
<evidence type="ECO:0000256" key="2">
    <source>
        <dbReference type="PIRSR" id="PIRSR639126-1"/>
    </source>
</evidence>
<dbReference type="SUPFAM" id="SSF110857">
    <property type="entry name" value="Gamma-glutamyl cyclotransferase-like"/>
    <property type="match status" value="1"/>
</dbReference>
<reference evidence="6" key="2">
    <citation type="submission" date="2018-07" db="EMBL/GenBank/DDBJ databases">
        <authorList>
            <person name="Quirk P.G."/>
            <person name="Krulwich T.A."/>
        </authorList>
    </citation>
    <scope>NUCLEOTIDE SEQUENCE</scope>
</reference>
<evidence type="ECO:0000256" key="1">
    <source>
        <dbReference type="ARBA" id="ARBA00008861"/>
    </source>
</evidence>
<accession>A0A336K719</accession>
<reference evidence="5" key="1">
    <citation type="submission" date="2018-04" db="EMBL/GenBank/DDBJ databases">
        <authorList>
            <person name="Go L.Y."/>
            <person name="Mitchell J.A."/>
        </authorList>
    </citation>
    <scope>NUCLEOTIDE SEQUENCE</scope>
    <source>
        <tissue evidence="5">Whole organism</tissue>
    </source>
</reference>
<proteinExistence type="inferred from homology"/>
<dbReference type="AlphaFoldDB" id="A0A336K719"/>
<dbReference type="InterPro" id="IPR036568">
    <property type="entry name" value="GGCT-like_sf"/>
</dbReference>
<evidence type="ECO:0000313" key="5">
    <source>
        <dbReference type="EMBL" id="SSW99165.1"/>
    </source>
</evidence>
<dbReference type="OMA" id="GRITEMF"/>
<organism evidence="5">
    <name type="scientific">Culicoides sonorensis</name>
    <name type="common">Biting midge</name>
    <dbReference type="NCBI Taxonomy" id="179676"/>
    <lineage>
        <taxon>Eukaryota</taxon>
        <taxon>Metazoa</taxon>
        <taxon>Ecdysozoa</taxon>
        <taxon>Arthropoda</taxon>
        <taxon>Hexapoda</taxon>
        <taxon>Insecta</taxon>
        <taxon>Pterygota</taxon>
        <taxon>Neoptera</taxon>
        <taxon>Endopterygota</taxon>
        <taxon>Diptera</taxon>
        <taxon>Nematocera</taxon>
        <taxon>Chironomoidea</taxon>
        <taxon>Ceratopogonidae</taxon>
        <taxon>Ceratopogoninae</taxon>
        <taxon>Culicoides</taxon>
        <taxon>Monoculicoides</taxon>
    </lineage>
</organism>
<dbReference type="EMBL" id="UFQS01000091">
    <property type="protein sequence ID" value="SSW99165.1"/>
    <property type="molecule type" value="Genomic_DNA"/>
</dbReference>
<evidence type="ECO:0000256" key="3">
    <source>
        <dbReference type="RuleBase" id="RU367036"/>
    </source>
</evidence>
<protein>
    <recommendedName>
        <fullName evidence="3">Gamma-glutamylcyclotransferase family protein</fullName>
    </recommendedName>
</protein>
<dbReference type="InterPro" id="IPR013024">
    <property type="entry name" value="GGCT-like"/>
</dbReference>
<dbReference type="EMBL" id="UFQT01000091">
    <property type="protein sequence ID" value="SSX19547.1"/>
    <property type="molecule type" value="Genomic_DNA"/>
</dbReference>
<dbReference type="Gene3D" id="3.10.490.10">
    <property type="entry name" value="Gamma-glutamyl cyclotransferase-like"/>
    <property type="match status" value="1"/>
</dbReference>
<comment type="similarity">
    <text evidence="1 3">Belongs to the gamma-glutamylcyclotransferase family.</text>
</comment>
<dbReference type="CDD" id="cd06661">
    <property type="entry name" value="GGCT_like"/>
    <property type="match status" value="1"/>
</dbReference>
<gene>
    <name evidence="5" type="primary">CSON015060</name>
</gene>
<evidence type="ECO:0000259" key="4">
    <source>
        <dbReference type="Pfam" id="PF06094"/>
    </source>
</evidence>